<dbReference type="GO" id="GO:0006357">
    <property type="term" value="P:regulation of transcription by RNA polymerase II"/>
    <property type="evidence" value="ECO:0007669"/>
    <property type="project" value="TreeGrafter"/>
</dbReference>
<evidence type="ECO:0000256" key="8">
    <source>
        <dbReference type="SAM" id="MobiDB-lite"/>
    </source>
</evidence>
<evidence type="ECO:0000256" key="1">
    <source>
        <dbReference type="ARBA" id="ARBA00004123"/>
    </source>
</evidence>
<dbReference type="PANTHER" id="PTHR12691:SF10">
    <property type="entry name" value="MEDIATOR OF RNA POLYMERASE II TRANSCRIPTION SUBUNIT 23"/>
    <property type="match status" value="1"/>
</dbReference>
<dbReference type="GO" id="GO:0016592">
    <property type="term" value="C:mediator complex"/>
    <property type="evidence" value="ECO:0007669"/>
    <property type="project" value="TreeGrafter"/>
</dbReference>
<gene>
    <name evidence="10" type="ORF">GDO81_022395</name>
    <name evidence="9" type="ORF">GDO81_022421</name>
</gene>
<evidence type="ECO:0000313" key="9">
    <source>
        <dbReference type="EMBL" id="KAG8538569.1"/>
    </source>
</evidence>
<evidence type="ECO:0000313" key="10">
    <source>
        <dbReference type="EMBL" id="KAG8538591.1"/>
    </source>
</evidence>
<reference evidence="9" key="1">
    <citation type="thesis" date="2020" institute="ProQuest LLC" country="789 East Eisenhower Parkway, Ann Arbor, MI, USA">
        <title>Comparative Genomics and Chromosome Evolution.</title>
        <authorList>
            <person name="Mudd A.B."/>
        </authorList>
    </citation>
    <scope>NUCLEOTIDE SEQUENCE</scope>
    <source>
        <strain evidence="9">237g6f4</strain>
        <tissue evidence="9">Blood</tissue>
    </source>
</reference>
<sequence>MLLNVDQCSTHLNFMDPICDFLYHMKYMFTGDSIKDQVEKIIFNLRPALKLRLRFITHISKQEPAAVPPPPPAPPINSGSPAPQANQVPVNVTLPVAQ</sequence>
<dbReference type="GO" id="GO:0005667">
    <property type="term" value="C:transcription regulator complex"/>
    <property type="evidence" value="ECO:0007669"/>
    <property type="project" value="TreeGrafter"/>
</dbReference>
<dbReference type="AlphaFoldDB" id="A0AAV6YM97"/>
<dbReference type="InterPro" id="IPR021629">
    <property type="entry name" value="Mediator_Med23"/>
</dbReference>
<protein>
    <recommendedName>
        <fullName evidence="3">Mediator of RNA polymerase II transcription subunit 23</fullName>
    </recommendedName>
    <alternativeName>
        <fullName evidence="7">Mediator complex subunit 23</fullName>
    </alternativeName>
</protein>
<keyword evidence="6" id="KW-0539">Nucleus</keyword>
<keyword evidence="11" id="KW-1185">Reference proteome</keyword>
<accession>A0AAV6YM97</accession>
<name>A0AAV6YM97_ENGPU</name>
<evidence type="ECO:0000313" key="11">
    <source>
        <dbReference type="Proteomes" id="UP000824782"/>
    </source>
</evidence>
<keyword evidence="4" id="KW-0805">Transcription regulation</keyword>
<comment type="caution">
    <text evidence="9">The sequence shown here is derived from an EMBL/GenBank/DDBJ whole genome shotgun (WGS) entry which is preliminary data.</text>
</comment>
<evidence type="ECO:0000256" key="2">
    <source>
        <dbReference type="ARBA" id="ARBA00010222"/>
    </source>
</evidence>
<evidence type="ECO:0000256" key="3">
    <source>
        <dbReference type="ARBA" id="ARBA00019696"/>
    </source>
</evidence>
<comment type="similarity">
    <text evidence="2">Belongs to the Mediator complex subunit 23 family.</text>
</comment>
<evidence type="ECO:0000256" key="7">
    <source>
        <dbReference type="ARBA" id="ARBA00031961"/>
    </source>
</evidence>
<dbReference type="Pfam" id="PF11573">
    <property type="entry name" value="Med23"/>
    <property type="match status" value="1"/>
</dbReference>
<dbReference type="GO" id="GO:0010628">
    <property type="term" value="P:positive regulation of gene expression"/>
    <property type="evidence" value="ECO:0007669"/>
    <property type="project" value="TreeGrafter"/>
</dbReference>
<feature type="compositionally biased region" description="Pro residues" evidence="8">
    <location>
        <begin position="66"/>
        <end position="75"/>
    </location>
</feature>
<feature type="region of interest" description="Disordered" evidence="8">
    <location>
        <begin position="63"/>
        <end position="98"/>
    </location>
</feature>
<evidence type="ECO:0000256" key="4">
    <source>
        <dbReference type="ARBA" id="ARBA00023015"/>
    </source>
</evidence>
<proteinExistence type="inferred from homology"/>
<evidence type="ECO:0000256" key="6">
    <source>
        <dbReference type="ARBA" id="ARBA00023242"/>
    </source>
</evidence>
<comment type="subcellular location">
    <subcellularLocation>
        <location evidence="1">Nucleus</location>
    </subcellularLocation>
</comment>
<dbReference type="EMBL" id="WNYA01020082">
    <property type="protein sequence ID" value="KAG8538569.1"/>
    <property type="molecule type" value="Genomic_DNA"/>
</dbReference>
<organism evidence="9 11">
    <name type="scientific">Engystomops pustulosus</name>
    <name type="common">Tungara frog</name>
    <name type="synonym">Physalaemus pustulosus</name>
    <dbReference type="NCBI Taxonomy" id="76066"/>
    <lineage>
        <taxon>Eukaryota</taxon>
        <taxon>Metazoa</taxon>
        <taxon>Chordata</taxon>
        <taxon>Craniata</taxon>
        <taxon>Vertebrata</taxon>
        <taxon>Euteleostomi</taxon>
        <taxon>Amphibia</taxon>
        <taxon>Batrachia</taxon>
        <taxon>Anura</taxon>
        <taxon>Neobatrachia</taxon>
        <taxon>Hyloidea</taxon>
        <taxon>Leptodactylidae</taxon>
        <taxon>Leiuperinae</taxon>
        <taxon>Engystomops</taxon>
    </lineage>
</organism>
<keyword evidence="5" id="KW-0804">Transcription</keyword>
<evidence type="ECO:0000256" key="5">
    <source>
        <dbReference type="ARBA" id="ARBA00023163"/>
    </source>
</evidence>
<dbReference type="PANTHER" id="PTHR12691">
    <property type="entry name" value="MEDIATOR OF RNA POLYMERASE II TRANSCRIPTION SUBUNIT 23"/>
    <property type="match status" value="1"/>
</dbReference>
<dbReference type="Proteomes" id="UP000824782">
    <property type="component" value="Unassembled WGS sequence"/>
</dbReference>
<dbReference type="EMBL" id="WNYA01019962">
    <property type="protein sequence ID" value="KAG8538591.1"/>
    <property type="molecule type" value="Genomic_DNA"/>
</dbReference>